<comment type="caution">
    <text evidence="1">The sequence shown here is derived from an EMBL/GenBank/DDBJ whole genome shotgun (WGS) entry which is preliminary data.</text>
</comment>
<dbReference type="RefSeq" id="WP_237876431.1">
    <property type="nucleotide sequence ID" value="NZ_JAKLTR010000023.1"/>
</dbReference>
<protein>
    <submittedName>
        <fullName evidence="1">Uncharacterized protein</fullName>
    </submittedName>
</protein>
<organism evidence="1 2">
    <name type="scientific">Terrimonas ginsenosidimutans</name>
    <dbReference type="NCBI Taxonomy" id="2908004"/>
    <lineage>
        <taxon>Bacteria</taxon>
        <taxon>Pseudomonadati</taxon>
        <taxon>Bacteroidota</taxon>
        <taxon>Chitinophagia</taxon>
        <taxon>Chitinophagales</taxon>
        <taxon>Chitinophagaceae</taxon>
        <taxon>Terrimonas</taxon>
    </lineage>
</organism>
<gene>
    <name evidence="1" type="ORF">LZZ85_25260</name>
</gene>
<keyword evidence="2" id="KW-1185">Reference proteome</keyword>
<proteinExistence type="predicted"/>
<sequence length="112" mass="12579">MSEAGNYTGLLTNPTYTLIHIKFQPAFDGMTEQVLFKSAIIHDFKLQTETRAYMSMDIVNPISVETIGGQDFSGYKVWVYNGEVFVSGMLKEKLVSIASEDFWFSPGFSLFG</sequence>
<evidence type="ECO:0000313" key="1">
    <source>
        <dbReference type="EMBL" id="MCG2617634.1"/>
    </source>
</evidence>
<reference evidence="1" key="1">
    <citation type="submission" date="2022-01" db="EMBL/GenBank/DDBJ databases">
        <authorList>
            <person name="Jo J.-H."/>
            <person name="Im W.-T."/>
        </authorList>
    </citation>
    <scope>NUCLEOTIDE SEQUENCE</scope>
    <source>
        <strain evidence="1">NA20</strain>
    </source>
</reference>
<name>A0ABS9KZI2_9BACT</name>
<evidence type="ECO:0000313" key="2">
    <source>
        <dbReference type="Proteomes" id="UP001165367"/>
    </source>
</evidence>
<accession>A0ABS9KZI2</accession>
<dbReference type="EMBL" id="JAKLTR010000023">
    <property type="protein sequence ID" value="MCG2617634.1"/>
    <property type="molecule type" value="Genomic_DNA"/>
</dbReference>
<dbReference type="Proteomes" id="UP001165367">
    <property type="component" value="Unassembled WGS sequence"/>
</dbReference>